<sequence>MVLPLGPGKFYGTSLPRPRFYTDVKFSDERVDPPTPVNDALLSWANEAHWSMGGLSLKRIRLQGKIEGNVEKLRKEREKIMKNTPKKRSLDSPPPAPVSKKLRSRMVGAEDKDKDEDEKVEEIGGVRRKRRRLVRKLGNEFEMVADENQKSDKSAVNVGPKNRRRKMVLVEEEDAIDAEITEEVSGKNVKGVSPNGKRSSSRLKKKSN</sequence>
<evidence type="ECO:0000313" key="2">
    <source>
        <dbReference type="EMBL" id="KAK9664205.1"/>
    </source>
</evidence>
<feature type="region of interest" description="Disordered" evidence="1">
    <location>
        <begin position="81"/>
        <end position="122"/>
    </location>
</feature>
<evidence type="ECO:0000256" key="1">
    <source>
        <dbReference type="SAM" id="MobiDB-lite"/>
    </source>
</evidence>
<evidence type="ECO:0000313" key="3">
    <source>
        <dbReference type="Proteomes" id="UP001443914"/>
    </source>
</evidence>
<comment type="caution">
    <text evidence="2">The sequence shown here is derived from an EMBL/GenBank/DDBJ whole genome shotgun (WGS) entry which is preliminary data.</text>
</comment>
<dbReference type="PANTHER" id="PTHR35103">
    <property type="entry name" value="OS06G0115700 PROTEIN"/>
    <property type="match status" value="1"/>
</dbReference>
<proteinExistence type="predicted"/>
<accession>A0AAW1GIH3</accession>
<protein>
    <submittedName>
        <fullName evidence="2">Uncharacterized protein</fullName>
    </submittedName>
</protein>
<keyword evidence="3" id="KW-1185">Reference proteome</keyword>
<name>A0AAW1GIH3_SAPOF</name>
<organism evidence="2 3">
    <name type="scientific">Saponaria officinalis</name>
    <name type="common">Common soapwort</name>
    <name type="synonym">Lychnis saponaria</name>
    <dbReference type="NCBI Taxonomy" id="3572"/>
    <lineage>
        <taxon>Eukaryota</taxon>
        <taxon>Viridiplantae</taxon>
        <taxon>Streptophyta</taxon>
        <taxon>Embryophyta</taxon>
        <taxon>Tracheophyta</taxon>
        <taxon>Spermatophyta</taxon>
        <taxon>Magnoliopsida</taxon>
        <taxon>eudicotyledons</taxon>
        <taxon>Gunneridae</taxon>
        <taxon>Pentapetalae</taxon>
        <taxon>Caryophyllales</taxon>
        <taxon>Caryophyllaceae</taxon>
        <taxon>Caryophylleae</taxon>
        <taxon>Saponaria</taxon>
    </lineage>
</organism>
<feature type="region of interest" description="Disordered" evidence="1">
    <location>
        <begin position="182"/>
        <end position="208"/>
    </location>
</feature>
<feature type="compositionally biased region" description="Basic residues" evidence="1">
    <location>
        <begin position="199"/>
        <end position="208"/>
    </location>
</feature>
<dbReference type="Proteomes" id="UP001443914">
    <property type="component" value="Unassembled WGS sequence"/>
</dbReference>
<gene>
    <name evidence="2" type="ORF">RND81_14G025900</name>
</gene>
<dbReference type="EMBL" id="JBDFQZ010000014">
    <property type="protein sequence ID" value="KAK9664205.1"/>
    <property type="molecule type" value="Genomic_DNA"/>
</dbReference>
<dbReference type="AlphaFoldDB" id="A0AAW1GIH3"/>
<reference evidence="2" key="1">
    <citation type="submission" date="2024-03" db="EMBL/GenBank/DDBJ databases">
        <title>WGS assembly of Saponaria officinalis var. Norfolk2.</title>
        <authorList>
            <person name="Jenkins J."/>
            <person name="Shu S."/>
            <person name="Grimwood J."/>
            <person name="Barry K."/>
            <person name="Goodstein D."/>
            <person name="Schmutz J."/>
            <person name="Leebens-Mack J."/>
            <person name="Osbourn A."/>
        </authorList>
    </citation>
    <scope>NUCLEOTIDE SEQUENCE [LARGE SCALE GENOMIC DNA]</scope>
    <source>
        <strain evidence="2">JIC</strain>
    </source>
</reference>
<dbReference type="PANTHER" id="PTHR35103:SF1">
    <property type="entry name" value="OS06G0115700 PROTEIN"/>
    <property type="match status" value="1"/>
</dbReference>